<accession>A0A1F7XKQ8</accession>
<dbReference type="EMBL" id="MGFX01000002">
    <property type="protein sequence ID" value="OGM15586.1"/>
    <property type="molecule type" value="Genomic_DNA"/>
</dbReference>
<feature type="transmembrane region" description="Helical" evidence="1">
    <location>
        <begin position="12"/>
        <end position="31"/>
    </location>
</feature>
<evidence type="ECO:0000256" key="1">
    <source>
        <dbReference type="SAM" id="Phobius"/>
    </source>
</evidence>
<comment type="caution">
    <text evidence="2">The sequence shown here is derived from an EMBL/GenBank/DDBJ whole genome shotgun (WGS) entry which is preliminary data.</text>
</comment>
<keyword evidence="1" id="KW-0472">Membrane</keyword>
<dbReference type="STRING" id="1802485.A2V97_00895"/>
<keyword evidence="1" id="KW-1133">Transmembrane helix</keyword>
<evidence type="ECO:0008006" key="4">
    <source>
        <dbReference type="Google" id="ProtNLM"/>
    </source>
</evidence>
<feature type="transmembrane region" description="Helical" evidence="1">
    <location>
        <begin position="420"/>
        <end position="439"/>
    </location>
</feature>
<proteinExistence type="predicted"/>
<feature type="transmembrane region" description="Helical" evidence="1">
    <location>
        <begin position="231"/>
        <end position="252"/>
    </location>
</feature>
<feature type="transmembrane region" description="Helical" evidence="1">
    <location>
        <begin position="43"/>
        <end position="64"/>
    </location>
</feature>
<evidence type="ECO:0000313" key="2">
    <source>
        <dbReference type="EMBL" id="OGM15586.1"/>
    </source>
</evidence>
<gene>
    <name evidence="2" type="ORF">A2V97_00895</name>
</gene>
<feature type="transmembrane region" description="Helical" evidence="1">
    <location>
        <begin position="272"/>
        <end position="293"/>
    </location>
</feature>
<feature type="transmembrane region" description="Helical" evidence="1">
    <location>
        <begin position="180"/>
        <end position="197"/>
    </location>
</feature>
<dbReference type="Proteomes" id="UP000177382">
    <property type="component" value="Unassembled WGS sequence"/>
</dbReference>
<keyword evidence="1" id="KW-0812">Transmembrane</keyword>
<evidence type="ECO:0000313" key="3">
    <source>
        <dbReference type="Proteomes" id="UP000177382"/>
    </source>
</evidence>
<organism evidence="2 3">
    <name type="scientific">Candidatus Woesebacteria bacterium RBG_16_42_24</name>
    <dbReference type="NCBI Taxonomy" id="1802485"/>
    <lineage>
        <taxon>Bacteria</taxon>
        <taxon>Candidatus Woeseibacteriota</taxon>
    </lineage>
</organism>
<reference evidence="2 3" key="1">
    <citation type="journal article" date="2016" name="Nat. Commun.">
        <title>Thousands of microbial genomes shed light on interconnected biogeochemical processes in an aquifer system.</title>
        <authorList>
            <person name="Anantharaman K."/>
            <person name="Brown C.T."/>
            <person name="Hug L.A."/>
            <person name="Sharon I."/>
            <person name="Castelle C.J."/>
            <person name="Probst A.J."/>
            <person name="Thomas B.C."/>
            <person name="Singh A."/>
            <person name="Wilkins M.J."/>
            <person name="Karaoz U."/>
            <person name="Brodie E.L."/>
            <person name="Williams K.H."/>
            <person name="Hubbard S.S."/>
            <person name="Banfield J.F."/>
        </authorList>
    </citation>
    <scope>NUCLEOTIDE SEQUENCE [LARGE SCALE GENOMIC DNA]</scope>
</reference>
<feature type="transmembrane region" description="Helical" evidence="1">
    <location>
        <begin position="396"/>
        <end position="414"/>
    </location>
</feature>
<feature type="transmembrane region" description="Helical" evidence="1">
    <location>
        <begin position="103"/>
        <end position="122"/>
    </location>
</feature>
<feature type="transmembrane region" description="Helical" evidence="1">
    <location>
        <begin position="305"/>
        <end position="321"/>
    </location>
</feature>
<dbReference type="AlphaFoldDB" id="A0A1F7XKQ8"/>
<sequence length="460" mass="52930">MLNLSDFFGPLNISNLLIFFSFVACCEIIGYRPAKLFIGKIPYFLRGAIWLLGMGIVVFAYFLSHYFVPYSFPTILFVLIVLLVPTVKYYIGEKGLKSLSDFLRDNKLPLFIVLLVLPQVFVKSSQPPYVWDEMSYHYISPYTLYFEKVWDTGVSLYLNLPRLLDTAFISLFSLTKTYSVARLLQFSIFVTFLLTAYSFLKQRFGIAMAIAFFVMTFFYRENFLLWSTFGYVDIGTTSFVMIGFISFLDYFLDRNSDSLKFSFAFFGMAIGSKYSALTQFVSFLLIAAFLVLLRKEALILKSKKLLAGVALSLVLGGYWYVKNLIVTGNPIYPILFGCRLENCETISFGYTTPFIISNIQAIYSRIFLDDKFLQTMLIVSIVLSLTLGLKKVKNMVLFILLFVAIEIILIRNITGYDGRYFYHWATFSILILVAPLAALKEVKIFQLLWNKIKKKAYHEI</sequence>
<feature type="transmembrane region" description="Helical" evidence="1">
    <location>
        <begin position="70"/>
        <end position="91"/>
    </location>
</feature>
<feature type="transmembrane region" description="Helical" evidence="1">
    <location>
        <begin position="372"/>
        <end position="389"/>
    </location>
</feature>
<name>A0A1F7XKQ8_9BACT</name>
<protein>
    <recommendedName>
        <fullName evidence="4">Glycosyltransferase RgtA/B/C/D-like domain-containing protein</fullName>
    </recommendedName>
</protein>